<dbReference type="Proteomes" id="UP000240572">
    <property type="component" value="Unassembled WGS sequence"/>
</dbReference>
<protein>
    <submittedName>
        <fullName evidence="1">Uncharacterized protein</fullName>
    </submittedName>
</protein>
<dbReference type="OrthoDB" id="275232at2"/>
<sequence length="154" mass="18341">MKRIIDEIRTDKIRLYTVSDAYILRCSDQKKEINERLDRYLNASTYISILLDTAKDLFSDKQITSGETWISDGAWIWSADLLHYYKHYNFQWPENMIHAIKDRDYFVPVLTDDQLLKLECITFDIKRSVFKESWHSSNEIVNQSPVLAYDIHNL</sequence>
<dbReference type="EMBL" id="PYGD01000002">
    <property type="protein sequence ID" value="PSK93118.1"/>
    <property type="molecule type" value="Genomic_DNA"/>
</dbReference>
<organism evidence="1 2">
    <name type="scientific">Taibaiella chishuiensis</name>
    <dbReference type="NCBI Taxonomy" id="1434707"/>
    <lineage>
        <taxon>Bacteria</taxon>
        <taxon>Pseudomonadati</taxon>
        <taxon>Bacteroidota</taxon>
        <taxon>Chitinophagia</taxon>
        <taxon>Chitinophagales</taxon>
        <taxon>Chitinophagaceae</taxon>
        <taxon>Taibaiella</taxon>
    </lineage>
</organism>
<evidence type="ECO:0000313" key="1">
    <source>
        <dbReference type="EMBL" id="PSK93118.1"/>
    </source>
</evidence>
<comment type="caution">
    <text evidence="1">The sequence shown here is derived from an EMBL/GenBank/DDBJ whole genome shotgun (WGS) entry which is preliminary data.</text>
</comment>
<name>A0A2P8D7D3_9BACT</name>
<accession>A0A2P8D7D3</accession>
<dbReference type="RefSeq" id="WP_106522144.1">
    <property type="nucleotide sequence ID" value="NZ_PYGD01000002.1"/>
</dbReference>
<dbReference type="AlphaFoldDB" id="A0A2P8D7D3"/>
<proteinExistence type="predicted"/>
<reference evidence="1 2" key="1">
    <citation type="submission" date="2018-03" db="EMBL/GenBank/DDBJ databases">
        <title>Genomic Encyclopedia of Type Strains, Phase III (KMG-III): the genomes of soil and plant-associated and newly described type strains.</title>
        <authorList>
            <person name="Whitman W."/>
        </authorList>
    </citation>
    <scope>NUCLEOTIDE SEQUENCE [LARGE SCALE GENOMIC DNA]</scope>
    <source>
        <strain evidence="1 2">CGMCC 1.12700</strain>
    </source>
</reference>
<keyword evidence="2" id="KW-1185">Reference proteome</keyword>
<gene>
    <name evidence="1" type="ORF">B0I18_10287</name>
</gene>
<evidence type="ECO:0000313" key="2">
    <source>
        <dbReference type="Proteomes" id="UP000240572"/>
    </source>
</evidence>